<dbReference type="Proteomes" id="UP000250235">
    <property type="component" value="Unassembled WGS sequence"/>
</dbReference>
<accession>A0A2Z7B1S6</accession>
<proteinExistence type="predicted"/>
<evidence type="ECO:0000313" key="3">
    <source>
        <dbReference type="Proteomes" id="UP000250235"/>
    </source>
</evidence>
<reference evidence="2 3" key="1">
    <citation type="journal article" date="2015" name="Proc. Natl. Acad. Sci. U.S.A.">
        <title>The resurrection genome of Boea hygrometrica: A blueprint for survival of dehydration.</title>
        <authorList>
            <person name="Xiao L."/>
            <person name="Yang G."/>
            <person name="Zhang L."/>
            <person name="Yang X."/>
            <person name="Zhao S."/>
            <person name="Ji Z."/>
            <person name="Zhou Q."/>
            <person name="Hu M."/>
            <person name="Wang Y."/>
            <person name="Chen M."/>
            <person name="Xu Y."/>
            <person name="Jin H."/>
            <person name="Xiao X."/>
            <person name="Hu G."/>
            <person name="Bao F."/>
            <person name="Hu Y."/>
            <person name="Wan P."/>
            <person name="Li L."/>
            <person name="Deng X."/>
            <person name="Kuang T."/>
            <person name="Xiang C."/>
            <person name="Zhu J.K."/>
            <person name="Oliver M.J."/>
            <person name="He Y."/>
        </authorList>
    </citation>
    <scope>NUCLEOTIDE SEQUENCE [LARGE SCALE GENOMIC DNA]</scope>
    <source>
        <strain evidence="3">cv. XS01</strain>
    </source>
</reference>
<evidence type="ECO:0000256" key="1">
    <source>
        <dbReference type="SAM" id="MobiDB-lite"/>
    </source>
</evidence>
<evidence type="ECO:0000313" key="2">
    <source>
        <dbReference type="EMBL" id="KZV25462.1"/>
    </source>
</evidence>
<organism evidence="2 3">
    <name type="scientific">Dorcoceras hygrometricum</name>
    <dbReference type="NCBI Taxonomy" id="472368"/>
    <lineage>
        <taxon>Eukaryota</taxon>
        <taxon>Viridiplantae</taxon>
        <taxon>Streptophyta</taxon>
        <taxon>Embryophyta</taxon>
        <taxon>Tracheophyta</taxon>
        <taxon>Spermatophyta</taxon>
        <taxon>Magnoliopsida</taxon>
        <taxon>eudicotyledons</taxon>
        <taxon>Gunneridae</taxon>
        <taxon>Pentapetalae</taxon>
        <taxon>asterids</taxon>
        <taxon>lamiids</taxon>
        <taxon>Lamiales</taxon>
        <taxon>Gesneriaceae</taxon>
        <taxon>Didymocarpoideae</taxon>
        <taxon>Trichosporeae</taxon>
        <taxon>Loxocarpinae</taxon>
        <taxon>Dorcoceras</taxon>
    </lineage>
</organism>
<gene>
    <name evidence="2" type="ORF">F511_16566</name>
</gene>
<sequence length="370" mass="41908">MDPQHHAQPISRWKSSIRDLQLIPQQILREPDHSINSPLNPSASPAHGKTQQKLLESSNLSRYLTNQLKSKLIQLMAYGRELNPISTMICRTNQLKSKLKTRRNHLLESSKEQKNCFPEFSKTFELCNYFVLPQRVDPSLQTSINRKILKRRVQRHQSYSKRRRKSTAIDGKRARMNIKATMEVNHSNLDATSYLGAISNLSANSDLTLLRYPRAPSPNDVALESLSKQTYLATNARSLIQIWSNLKSINRTDFTQPTSNLVTRYDVALPPTINSITQICTLNSKSPEHLKSDIFRYQSPTTLNSSAIHQNRSYPSTIFSNPLTPIGSVPSHPIATNNSHLICSTPNPKITNRKTKSFKSKNPMVNISLG</sequence>
<protein>
    <submittedName>
        <fullName evidence="2">Uncharacterized protein</fullName>
    </submittedName>
</protein>
<keyword evidence="3" id="KW-1185">Reference proteome</keyword>
<feature type="region of interest" description="Disordered" evidence="1">
    <location>
        <begin position="32"/>
        <end position="52"/>
    </location>
</feature>
<dbReference type="EMBL" id="KV011875">
    <property type="protein sequence ID" value="KZV25462.1"/>
    <property type="molecule type" value="Genomic_DNA"/>
</dbReference>
<feature type="compositionally biased region" description="Polar residues" evidence="1">
    <location>
        <begin position="34"/>
        <end position="52"/>
    </location>
</feature>
<name>A0A2Z7B1S6_9LAMI</name>
<dbReference type="AlphaFoldDB" id="A0A2Z7B1S6"/>